<dbReference type="GO" id="GO:0006508">
    <property type="term" value="P:proteolysis"/>
    <property type="evidence" value="ECO:0007669"/>
    <property type="project" value="InterPro"/>
</dbReference>
<evidence type="ECO:0000259" key="5">
    <source>
        <dbReference type="PROSITE" id="PS51767"/>
    </source>
</evidence>
<feature type="compositionally biased region" description="Polar residues" evidence="2">
    <location>
        <begin position="715"/>
        <end position="761"/>
    </location>
</feature>
<organism evidence="6 7">
    <name type="scientific">Staphylotrichum tortipilum</name>
    <dbReference type="NCBI Taxonomy" id="2831512"/>
    <lineage>
        <taxon>Eukaryota</taxon>
        <taxon>Fungi</taxon>
        <taxon>Dikarya</taxon>
        <taxon>Ascomycota</taxon>
        <taxon>Pezizomycotina</taxon>
        <taxon>Sordariomycetes</taxon>
        <taxon>Sordariomycetidae</taxon>
        <taxon>Sordariales</taxon>
        <taxon>Chaetomiaceae</taxon>
        <taxon>Staphylotrichum</taxon>
    </lineage>
</organism>
<dbReference type="Proteomes" id="UP001303889">
    <property type="component" value="Unassembled WGS sequence"/>
</dbReference>
<feature type="compositionally biased region" description="Polar residues" evidence="2">
    <location>
        <begin position="830"/>
        <end position="843"/>
    </location>
</feature>
<accession>A0AAN6MPE5</accession>
<dbReference type="PROSITE" id="PS51767">
    <property type="entry name" value="PEPTIDASE_A1"/>
    <property type="match status" value="1"/>
</dbReference>
<dbReference type="InterPro" id="IPR034164">
    <property type="entry name" value="Pepsin-like_dom"/>
</dbReference>
<feature type="compositionally biased region" description="Low complexity" evidence="2">
    <location>
        <begin position="673"/>
        <end position="683"/>
    </location>
</feature>
<dbReference type="SUPFAM" id="SSF50630">
    <property type="entry name" value="Acid proteases"/>
    <property type="match status" value="1"/>
</dbReference>
<name>A0AAN6MPE5_9PEZI</name>
<proteinExistence type="inferred from homology"/>
<reference evidence="6" key="2">
    <citation type="submission" date="2023-05" db="EMBL/GenBank/DDBJ databases">
        <authorList>
            <consortium name="Lawrence Berkeley National Laboratory"/>
            <person name="Steindorff A."/>
            <person name="Hensen N."/>
            <person name="Bonometti L."/>
            <person name="Westerberg I."/>
            <person name="Brannstrom I.O."/>
            <person name="Guillou S."/>
            <person name="Cros-Aarteil S."/>
            <person name="Calhoun S."/>
            <person name="Haridas S."/>
            <person name="Kuo A."/>
            <person name="Mondo S."/>
            <person name="Pangilinan J."/>
            <person name="Riley R."/>
            <person name="Labutti K."/>
            <person name="Andreopoulos B."/>
            <person name="Lipzen A."/>
            <person name="Chen C."/>
            <person name="Yanf M."/>
            <person name="Daum C."/>
            <person name="Ng V."/>
            <person name="Clum A."/>
            <person name="Ohm R."/>
            <person name="Martin F."/>
            <person name="Silar P."/>
            <person name="Natvig D."/>
            <person name="Lalanne C."/>
            <person name="Gautier V."/>
            <person name="Ament-Velasquez S.L."/>
            <person name="Kruys A."/>
            <person name="Hutchinson M.I."/>
            <person name="Powell A.J."/>
            <person name="Barry K."/>
            <person name="Miller A.N."/>
            <person name="Grigoriev I.V."/>
            <person name="Debuchy R."/>
            <person name="Gladieux P."/>
            <person name="Thoren M.H."/>
            <person name="Johannesson H."/>
        </authorList>
    </citation>
    <scope>NUCLEOTIDE SEQUENCE</scope>
    <source>
        <strain evidence="6">CBS 103.79</strain>
    </source>
</reference>
<feature type="domain" description="Peptidase A1" evidence="5">
    <location>
        <begin position="59"/>
        <end position="433"/>
    </location>
</feature>
<evidence type="ECO:0000256" key="2">
    <source>
        <dbReference type="SAM" id="MobiDB-lite"/>
    </source>
</evidence>
<protein>
    <submittedName>
        <fullName evidence="6">Aspartic peptidase domain-containing protein</fullName>
    </submittedName>
</protein>
<dbReference type="PRINTS" id="PR00792">
    <property type="entry name" value="PEPSIN"/>
</dbReference>
<dbReference type="InterPro" id="IPR021109">
    <property type="entry name" value="Peptidase_aspartic_dom_sf"/>
</dbReference>
<dbReference type="InterPro" id="IPR001461">
    <property type="entry name" value="Aspartic_peptidase_A1"/>
</dbReference>
<keyword evidence="3" id="KW-0472">Membrane</keyword>
<sequence length="913" mass="99479">MRLPCLGAAAAVRDVLLLLSLFCLVVTNVAADAPSDPPTAGPLWLQPSNQWLGIDGTWSTFTFYVGSPAQVVYLGVATTLSELWVVSNGGCVPVQLCIDARGGVFDSSQSETWRSLGSWQLGMNNTGMGGNGDYGLETLAFVDTVKSFSTALENTLVASINDTNYYQGYVGVGVTQGRFGANLTNPFISQLVETYGTIPSHGYGYTAGAYYRKNEKNASVVASLTMGGYDTLRFEPHDTTFSLDPVTRLPTVRLRGVTAQVSSIEEVPTKNWTSTEHSLVAMEDYIIAVIDSSTPYLWLPTEICERFAAALNLTWRDDLGVYVFSDGAQYTNYQSASSLSFTFTLSSYQNADNFGQPLNTPGVVNITIPSAAFAQLLRYPFKNVIQWGDSSVPYFPLKRATKEGNNNQYIIGRVFMQEAYIITSYDRGSYSLHQAKFPNNGRYNYSVEGITRPADSPYPKFEQAPTPSHGLSGGQVAGIVLSAFITGSIIALIFWFFIIRKKKDKPPEPQPDAEATQEEENKEIPHAVEEEEELTSPVRRMFTRIIRKKRSRKPAVQETNGGSSARPVEVGADAQHQVFEMPVPPEPVELDSQDVGDDETEFGADSSSQGLSQYEITRRKLDRQIQGPVPTYTPTASAPTGPGHEKSPQDVSPVAHYRPSDEPSPASSPTYANSNSLPGSLPSPVTPHGDWTNRMFDLPSPMTVAPPTHLLHAPSTGSDPTSTYSPVSPNSAHSPHTYAPSSVTRSGSNGSPTSPTASMQLPSPAFQRTPIDPSRVVCLGPLPENVQLPRPQGPLPQIVTQADAPAEDGQAYLRSQDLPLPQPLRHHRSLTQGSTDTLGSNFTVDEENMLRTVDQVTRQSSMGQDHDRQGHDHEIPRSPRSMERIEAGSELIHVPQVAEKRYSWEDQGGGSMS</sequence>
<keyword evidence="3" id="KW-1133">Transmembrane helix</keyword>
<feature type="compositionally biased region" description="Acidic residues" evidence="2">
    <location>
        <begin position="588"/>
        <end position="602"/>
    </location>
</feature>
<dbReference type="AlphaFoldDB" id="A0AAN6MPE5"/>
<dbReference type="CDD" id="cd05471">
    <property type="entry name" value="pepsin_like"/>
    <property type="match status" value="1"/>
</dbReference>
<evidence type="ECO:0000256" key="1">
    <source>
        <dbReference type="ARBA" id="ARBA00007447"/>
    </source>
</evidence>
<dbReference type="InterPro" id="IPR033121">
    <property type="entry name" value="PEPTIDASE_A1"/>
</dbReference>
<feature type="compositionally biased region" description="Basic residues" evidence="2">
    <location>
        <begin position="541"/>
        <end position="553"/>
    </location>
</feature>
<evidence type="ECO:0000313" key="6">
    <source>
        <dbReference type="EMBL" id="KAK3904031.1"/>
    </source>
</evidence>
<dbReference type="GO" id="GO:0000324">
    <property type="term" value="C:fungal-type vacuole"/>
    <property type="evidence" value="ECO:0007669"/>
    <property type="project" value="TreeGrafter"/>
</dbReference>
<comment type="caution">
    <text evidence="6">The sequence shown here is derived from an EMBL/GenBank/DDBJ whole genome shotgun (WGS) entry which is preliminary data.</text>
</comment>
<evidence type="ECO:0000256" key="4">
    <source>
        <dbReference type="SAM" id="SignalP"/>
    </source>
</evidence>
<feature type="region of interest" description="Disordered" evidence="2">
    <location>
        <begin position="858"/>
        <end position="882"/>
    </location>
</feature>
<feature type="compositionally biased region" description="Polar residues" evidence="2">
    <location>
        <begin position="605"/>
        <end position="615"/>
    </location>
</feature>
<keyword evidence="7" id="KW-1185">Reference proteome</keyword>
<dbReference type="PANTHER" id="PTHR47966">
    <property type="entry name" value="BETA-SITE APP-CLEAVING ENZYME, ISOFORM A-RELATED"/>
    <property type="match status" value="1"/>
</dbReference>
<keyword evidence="4" id="KW-0732">Signal</keyword>
<dbReference type="Pfam" id="PF00026">
    <property type="entry name" value="Asp"/>
    <property type="match status" value="1"/>
</dbReference>
<feature type="region of interest" description="Disordered" evidence="2">
    <location>
        <begin position="828"/>
        <end position="847"/>
    </location>
</feature>
<evidence type="ECO:0000313" key="7">
    <source>
        <dbReference type="Proteomes" id="UP001303889"/>
    </source>
</evidence>
<evidence type="ECO:0000256" key="3">
    <source>
        <dbReference type="SAM" id="Phobius"/>
    </source>
</evidence>
<keyword evidence="3" id="KW-0812">Transmembrane</keyword>
<feature type="signal peptide" evidence="4">
    <location>
        <begin position="1"/>
        <end position="31"/>
    </location>
</feature>
<dbReference type="PANTHER" id="PTHR47966:SF51">
    <property type="entry name" value="BETA-SITE APP-CLEAVING ENZYME, ISOFORM A-RELATED"/>
    <property type="match status" value="1"/>
</dbReference>
<feature type="region of interest" description="Disordered" evidence="2">
    <location>
        <begin position="505"/>
        <end position="569"/>
    </location>
</feature>
<comment type="similarity">
    <text evidence="1">Belongs to the peptidase A1 family.</text>
</comment>
<dbReference type="EMBL" id="MU855417">
    <property type="protein sequence ID" value="KAK3904031.1"/>
    <property type="molecule type" value="Genomic_DNA"/>
</dbReference>
<dbReference type="GO" id="GO:0004190">
    <property type="term" value="F:aspartic-type endopeptidase activity"/>
    <property type="evidence" value="ECO:0007669"/>
    <property type="project" value="InterPro"/>
</dbReference>
<dbReference type="Gene3D" id="2.40.70.10">
    <property type="entry name" value="Acid Proteases"/>
    <property type="match status" value="2"/>
</dbReference>
<reference evidence="6" key="1">
    <citation type="journal article" date="2023" name="Mol. Phylogenet. Evol.">
        <title>Genome-scale phylogeny and comparative genomics of the fungal order Sordariales.</title>
        <authorList>
            <person name="Hensen N."/>
            <person name="Bonometti L."/>
            <person name="Westerberg I."/>
            <person name="Brannstrom I.O."/>
            <person name="Guillou S."/>
            <person name="Cros-Aarteil S."/>
            <person name="Calhoun S."/>
            <person name="Haridas S."/>
            <person name="Kuo A."/>
            <person name="Mondo S."/>
            <person name="Pangilinan J."/>
            <person name="Riley R."/>
            <person name="LaButti K."/>
            <person name="Andreopoulos B."/>
            <person name="Lipzen A."/>
            <person name="Chen C."/>
            <person name="Yan M."/>
            <person name="Daum C."/>
            <person name="Ng V."/>
            <person name="Clum A."/>
            <person name="Steindorff A."/>
            <person name="Ohm R.A."/>
            <person name="Martin F."/>
            <person name="Silar P."/>
            <person name="Natvig D.O."/>
            <person name="Lalanne C."/>
            <person name="Gautier V."/>
            <person name="Ament-Velasquez S.L."/>
            <person name="Kruys A."/>
            <person name="Hutchinson M.I."/>
            <person name="Powell A.J."/>
            <person name="Barry K."/>
            <person name="Miller A.N."/>
            <person name="Grigoriev I.V."/>
            <person name="Debuchy R."/>
            <person name="Gladieux P."/>
            <person name="Hiltunen Thoren M."/>
            <person name="Johannesson H."/>
        </authorList>
    </citation>
    <scope>NUCLEOTIDE SEQUENCE</scope>
    <source>
        <strain evidence="6">CBS 103.79</strain>
    </source>
</reference>
<feature type="chain" id="PRO_5043054693" evidence="4">
    <location>
        <begin position="32"/>
        <end position="913"/>
    </location>
</feature>
<gene>
    <name evidence="6" type="ORF">C8A05DRAFT_14057</name>
</gene>
<feature type="transmembrane region" description="Helical" evidence="3">
    <location>
        <begin position="476"/>
        <end position="498"/>
    </location>
</feature>
<feature type="compositionally biased region" description="Basic and acidic residues" evidence="2">
    <location>
        <begin position="864"/>
        <end position="882"/>
    </location>
</feature>
<feature type="region of interest" description="Disordered" evidence="2">
    <location>
        <begin position="584"/>
        <end position="769"/>
    </location>
</feature>